<sequence>MVQRSTLSVNWVIQNVPSEIWRSIFDIFYHHSSIKTASVEILRLSHVCSLWRATINGSPELWTKVSLEERFARGSHWSSLSAEFLSLILSRSGDRRLIMALESPTSPSSLERRGTKPIKTFMQAMDRAKELMFDLKVIDDFLEEDPDLFTYLVEESPTAHLLEDLTLDVAYASSGCAELLSKIFGDAVLLRSASFLPSTIFLEEFEVLVTAYFPFSQLTTLEAKMDIDVFFELLSFTPLLVTVSFEILEGDGFEAIEGTNIVRLDMLKNLTLRATLDEDEVESDIEGQDEDEDDLPDPMMRLLEYIVSPALTTLSLCFWRRRWSLDAFRKFMDRSSYPRIENLRLDVTSGSQEDKLECLKMLPHLRTLRLTLDHYVEQLLDDEYISREFFSSMRQRDDDAGEFVICPRLQKLAVGYNAIDIMAVTMLADMIEERWRFLSSEGKNFELVVKDAHELMEEENLDEKSNPELFLGRHLHVSRGCSAVIAADKTSEWDHGANNLLHNVHDMVELSALSVDWIIRNVPSEIWRSIFDIFYRDSPIETSSLDILHLSHVCSPWRTMINNSPEYWTKVSLKERFETYIHWTFPNSELLSLILRRSRDRPLTMALQSPDSPWGLKRCDVGPIKMFMNAVGRAKELALDMIVVSDILEKDPTSYRYLVAGLPAARVLEHLTLDVADAFSDCVDFLWKIFADTPLLRSASFVTTDLSFEDVETLAKANFPFAQLAALTMKMDMKAFFELLSLTPSLTTATFDILEGYGFDAIDDARIVRLEALMVLTLRATLTLQEYQVEEDQDENDFPDPMMRLLEYVVSPALTTLSLCFSRRRWSLEAFRKFMARSSHPRIEHLRIDVTTGSQEDKLECLKMLPHLWTLCVIDHYVERLLDGEYITGEFFLALQKWDGGAGEFVICPQLEKFVVDYDALHCMALTMLVGMVEDRWRRRSSEGKNFELVITDADELMGEGGLEGRLIYISPLLSLKDRGLKLQGGSKASQDPTRSLAARYGSRSRPVGNAAGGRLGRAIENLRDSLIERVYRSLLSTQVAGPRKINWFMDILEALEVQSSLCSNFEELVRCPKYLGREAGNHWHNIKMVQYSTLSANWVIVAVPYDVWRYIFNIFHHESPVETSAIAILHLSHVCSSWRSIINNAKELWTKVALKVHYRPHLNLAFPDIQLLSLILSRSGDRPLAMALVPQYLNQGIRIEGPVQPPSKVFLSAVRRARFPVEPIKVFLQAIWRAKALDLNLGMIDELCEGQPEDYEALVKDLRPAYLLEHLALDEAAAALHPCTQFISKLFADSPLLCTVCFDNYTIYEEDFESIKSAGFPFRQITALTMKLDIDAIFEVLSCTPALVTASFAILEESWFDAEDPRVFNLEALQDLTLRVVLNTRHIGNDIDDDEDEDDCEPAMRLLEHIIAPALTRLSLCLWGRRWSLDAFQRFMDNSLQPRIEHFRLDVTSGWLEDKLECLKMLPCLQILRLTIDNNVEKLTDDYSIGEDFCTAMREIDTGTGDFLTSKEDFSPDDQTNIDIHDQSGGSHFPDSEAVASPQKSVKTAIEPPTAPTTNEPEANPQRQEDLRVMKQMLAEIAARDAEAQRQHQEAWKRYSAEQRTHAKIREKEDHNRRCDMEEIWLEKRAHDDKFLQDITWGLGRLTVLLGKLATQSERKTKGEGSEEIDKQN</sequence>
<keyword evidence="3" id="KW-1185">Reference proteome</keyword>
<dbReference type="OrthoDB" id="2269034at2759"/>
<dbReference type="Proteomes" id="UP000284706">
    <property type="component" value="Unassembled WGS sequence"/>
</dbReference>
<evidence type="ECO:0000313" key="3">
    <source>
        <dbReference type="Proteomes" id="UP000284706"/>
    </source>
</evidence>
<feature type="compositionally biased region" description="Low complexity" evidence="1">
    <location>
        <begin position="1557"/>
        <end position="1566"/>
    </location>
</feature>
<comment type="caution">
    <text evidence="2">The sequence shown here is derived from an EMBL/GenBank/DDBJ whole genome shotgun (WGS) entry which is preliminary data.</text>
</comment>
<dbReference type="EMBL" id="NHYE01001041">
    <property type="protein sequence ID" value="PPQ99874.1"/>
    <property type="molecule type" value="Genomic_DNA"/>
</dbReference>
<reference evidence="2 3" key="1">
    <citation type="journal article" date="2018" name="Evol. Lett.">
        <title>Horizontal gene cluster transfer increased hallucinogenic mushroom diversity.</title>
        <authorList>
            <person name="Reynolds H.T."/>
            <person name="Vijayakumar V."/>
            <person name="Gluck-Thaler E."/>
            <person name="Korotkin H.B."/>
            <person name="Matheny P.B."/>
            <person name="Slot J.C."/>
        </authorList>
    </citation>
    <scope>NUCLEOTIDE SEQUENCE [LARGE SCALE GENOMIC DNA]</scope>
    <source>
        <strain evidence="2 3">SRW20</strain>
    </source>
</reference>
<evidence type="ECO:0008006" key="4">
    <source>
        <dbReference type="Google" id="ProtNLM"/>
    </source>
</evidence>
<evidence type="ECO:0000313" key="2">
    <source>
        <dbReference type="EMBL" id="PPQ99874.1"/>
    </source>
</evidence>
<feature type="region of interest" description="Disordered" evidence="1">
    <location>
        <begin position="1508"/>
        <end position="1567"/>
    </location>
</feature>
<dbReference type="InParanoid" id="A0A409YA41"/>
<accession>A0A409YA41</accession>
<organism evidence="2 3">
    <name type="scientific">Gymnopilus dilepis</name>
    <dbReference type="NCBI Taxonomy" id="231916"/>
    <lineage>
        <taxon>Eukaryota</taxon>
        <taxon>Fungi</taxon>
        <taxon>Dikarya</taxon>
        <taxon>Basidiomycota</taxon>
        <taxon>Agaricomycotina</taxon>
        <taxon>Agaricomycetes</taxon>
        <taxon>Agaricomycetidae</taxon>
        <taxon>Agaricales</taxon>
        <taxon>Agaricineae</taxon>
        <taxon>Hymenogastraceae</taxon>
        <taxon>Gymnopilus</taxon>
    </lineage>
</organism>
<proteinExistence type="predicted"/>
<gene>
    <name evidence="2" type="ORF">CVT26_009321</name>
</gene>
<dbReference type="SUPFAM" id="SSF81383">
    <property type="entry name" value="F-box domain"/>
    <property type="match status" value="2"/>
</dbReference>
<dbReference type="PANTHER" id="PTHR38926:SF5">
    <property type="entry name" value="F-BOX AND LEUCINE-RICH REPEAT PROTEIN 6"/>
    <property type="match status" value="1"/>
</dbReference>
<protein>
    <recommendedName>
        <fullName evidence="4">F-box domain-containing protein</fullName>
    </recommendedName>
</protein>
<name>A0A409YA41_9AGAR</name>
<dbReference type="InterPro" id="IPR036047">
    <property type="entry name" value="F-box-like_dom_sf"/>
</dbReference>
<feature type="region of interest" description="Disordered" evidence="1">
    <location>
        <begin position="984"/>
        <end position="1010"/>
    </location>
</feature>
<dbReference type="PANTHER" id="PTHR38926">
    <property type="entry name" value="F-BOX DOMAIN CONTAINING PROTEIN, EXPRESSED"/>
    <property type="match status" value="1"/>
</dbReference>
<evidence type="ECO:0000256" key="1">
    <source>
        <dbReference type="SAM" id="MobiDB-lite"/>
    </source>
</evidence>